<dbReference type="InterPro" id="IPR035595">
    <property type="entry name" value="UDP_glycos_trans_CS"/>
</dbReference>
<dbReference type="PANTHER" id="PTHR48044">
    <property type="entry name" value="GLYCOSYLTRANSFERASE"/>
    <property type="match status" value="1"/>
</dbReference>
<dbReference type="Pfam" id="PF00201">
    <property type="entry name" value="UDPGT"/>
    <property type="match status" value="1"/>
</dbReference>
<keyword evidence="3 5" id="KW-0808">Transferase</keyword>
<evidence type="ECO:0000256" key="4">
    <source>
        <dbReference type="ARBA" id="ARBA00047606"/>
    </source>
</evidence>
<comment type="caution">
    <text evidence="8">The sequence shown here is derived from an EMBL/GenBank/DDBJ whole genome shotgun (WGS) entry which is preliminary data.</text>
</comment>
<evidence type="ECO:0000256" key="2">
    <source>
        <dbReference type="ARBA" id="ARBA00009995"/>
    </source>
</evidence>
<evidence type="ECO:0000256" key="6">
    <source>
        <dbReference type="RuleBase" id="RU362057"/>
    </source>
</evidence>
<dbReference type="EMBL" id="JAKUCV010002943">
    <property type="protein sequence ID" value="KAJ4840815.1"/>
    <property type="molecule type" value="Genomic_DNA"/>
</dbReference>
<reference evidence="8" key="1">
    <citation type="submission" date="2022-02" db="EMBL/GenBank/DDBJ databases">
        <authorList>
            <person name="Henning P.M."/>
            <person name="McCubbin A.G."/>
            <person name="Shore J.S."/>
        </authorList>
    </citation>
    <scope>NUCLEOTIDE SEQUENCE</scope>
    <source>
        <strain evidence="8">F60SS</strain>
        <tissue evidence="8">Leaves</tissue>
    </source>
</reference>
<dbReference type="FunFam" id="3.40.50.2000:FF:000060">
    <property type="entry name" value="Glycosyltransferase"/>
    <property type="match status" value="1"/>
</dbReference>
<dbReference type="AlphaFoldDB" id="A0A9Q0G205"/>
<keyword evidence="5" id="KW-0328">Glycosyltransferase</keyword>
<dbReference type="CDD" id="cd03784">
    <property type="entry name" value="GT1_Gtf-like"/>
    <property type="match status" value="1"/>
</dbReference>
<dbReference type="EC" id="2.4.1.-" evidence="6"/>
<proteinExistence type="inferred from homology"/>
<dbReference type="GO" id="GO:0047213">
    <property type="term" value="F:anthocyanidin 3-O-glucosyltransferase activity"/>
    <property type="evidence" value="ECO:0007669"/>
    <property type="project" value="UniProtKB-EC"/>
</dbReference>
<dbReference type="GO" id="GO:1901137">
    <property type="term" value="P:carbohydrate derivative biosynthetic process"/>
    <property type="evidence" value="ECO:0007669"/>
    <property type="project" value="UniProtKB-ARBA"/>
</dbReference>
<name>A0A9Q0G205_9ROSI</name>
<feature type="domain" description="Glycosyltransferase N-terminal" evidence="7">
    <location>
        <begin position="27"/>
        <end position="246"/>
    </location>
</feature>
<sequence>MDDVCFSFSFIRQHLMDSQNSSNVLRVLVFPWVAHGHITPYLELCKKLSKRKIYIYFCSTPANLVPVREKLKETDFIPSNSIELVELHLPSLPDLPPHHHTTNGLPLHLQDTLLRAFDMSSPSFYNILCTLKPDLLISDFLQPWAPALALSLNIPTVLFLVVGTISNYFLVNSLKGSGATVFPLRCNHIPDHQTTEGLAFGDRILQCLERSSALMFVKSLREIEGKYIDELSVLTSKKIVPVGPLVQDPSGEGENAEISEWLNKKEPSSVVFVSFGSEYYLSKEEREELAHGLLQSKVNFIWVLRFPKEEKINIKEALPEGFLEMVGERGLLVEDWAPQKRILAHPSVGGFVSHCGWGSVTESMTFGVPIIGMPMRIDQPLHARLVEEVGVGMEIKKEESTGRFGRKEIAKVINEVVLAKDGERMRKKAKEMSSCVRDGGDRWINEAIDELINLHGKITKTIVEAT</sequence>
<keyword evidence="9" id="KW-1185">Reference proteome</keyword>
<dbReference type="InterPro" id="IPR058980">
    <property type="entry name" value="Glyco_transf_N"/>
</dbReference>
<dbReference type="Gene3D" id="3.40.50.2000">
    <property type="entry name" value="Glycogen Phosphorylase B"/>
    <property type="match status" value="2"/>
</dbReference>
<accession>A0A9Q0G205</accession>
<comment type="pathway">
    <text evidence="1">Pigment biosynthesis; anthocyanin biosynthesis.</text>
</comment>
<protein>
    <recommendedName>
        <fullName evidence="6">Glycosyltransferase</fullName>
        <ecNumber evidence="6">2.4.1.-</ecNumber>
    </recommendedName>
</protein>
<dbReference type="PROSITE" id="PS00375">
    <property type="entry name" value="UDPGT"/>
    <property type="match status" value="1"/>
</dbReference>
<dbReference type="InterPro" id="IPR002213">
    <property type="entry name" value="UDP_glucos_trans"/>
</dbReference>
<dbReference type="Proteomes" id="UP001141552">
    <property type="component" value="Unassembled WGS sequence"/>
</dbReference>
<evidence type="ECO:0000259" key="7">
    <source>
        <dbReference type="Pfam" id="PF26168"/>
    </source>
</evidence>
<dbReference type="OrthoDB" id="5835829at2759"/>
<evidence type="ECO:0000256" key="1">
    <source>
        <dbReference type="ARBA" id="ARBA00004935"/>
    </source>
</evidence>
<reference evidence="8" key="2">
    <citation type="journal article" date="2023" name="Plants (Basel)">
        <title>Annotation of the Turnera subulata (Passifloraceae) Draft Genome Reveals the S-Locus Evolved after the Divergence of Turneroideae from Passifloroideae in a Stepwise Manner.</title>
        <authorList>
            <person name="Henning P.M."/>
            <person name="Roalson E.H."/>
            <person name="Mir W."/>
            <person name="McCubbin A.G."/>
            <person name="Shore J.S."/>
        </authorList>
    </citation>
    <scope>NUCLEOTIDE SEQUENCE</scope>
    <source>
        <strain evidence="8">F60SS</strain>
    </source>
</reference>
<evidence type="ECO:0000256" key="5">
    <source>
        <dbReference type="RuleBase" id="RU003718"/>
    </source>
</evidence>
<comment type="similarity">
    <text evidence="2 5">Belongs to the UDP-glycosyltransferase family.</text>
</comment>
<evidence type="ECO:0000313" key="9">
    <source>
        <dbReference type="Proteomes" id="UP001141552"/>
    </source>
</evidence>
<organism evidence="8 9">
    <name type="scientific">Turnera subulata</name>
    <dbReference type="NCBI Taxonomy" id="218843"/>
    <lineage>
        <taxon>Eukaryota</taxon>
        <taxon>Viridiplantae</taxon>
        <taxon>Streptophyta</taxon>
        <taxon>Embryophyta</taxon>
        <taxon>Tracheophyta</taxon>
        <taxon>Spermatophyta</taxon>
        <taxon>Magnoliopsida</taxon>
        <taxon>eudicotyledons</taxon>
        <taxon>Gunneridae</taxon>
        <taxon>Pentapetalae</taxon>
        <taxon>rosids</taxon>
        <taxon>fabids</taxon>
        <taxon>Malpighiales</taxon>
        <taxon>Passifloraceae</taxon>
        <taxon>Turnera</taxon>
    </lineage>
</organism>
<evidence type="ECO:0000313" key="8">
    <source>
        <dbReference type="EMBL" id="KAJ4840815.1"/>
    </source>
</evidence>
<evidence type="ECO:0000256" key="3">
    <source>
        <dbReference type="ARBA" id="ARBA00022679"/>
    </source>
</evidence>
<dbReference type="Pfam" id="PF26168">
    <property type="entry name" value="Glyco_transf_N"/>
    <property type="match status" value="1"/>
</dbReference>
<dbReference type="PANTHER" id="PTHR48044:SF29">
    <property type="entry name" value="GLYCOSYLTRANSFERASE"/>
    <property type="match status" value="1"/>
</dbReference>
<dbReference type="SUPFAM" id="SSF53756">
    <property type="entry name" value="UDP-Glycosyltransferase/glycogen phosphorylase"/>
    <property type="match status" value="1"/>
</dbReference>
<gene>
    <name evidence="8" type="ORF">Tsubulata_736275</name>
</gene>
<comment type="catalytic activity">
    <reaction evidence="4">
        <text>an anthocyanidin + UDP-alpha-D-glucose + H(+) = an anthocyanidin 3-O-beta-D-glucoside + UDP</text>
        <dbReference type="Rhea" id="RHEA:20093"/>
        <dbReference type="ChEBI" id="CHEBI:15378"/>
        <dbReference type="ChEBI" id="CHEBI:16307"/>
        <dbReference type="ChEBI" id="CHEBI:58223"/>
        <dbReference type="ChEBI" id="CHEBI:58885"/>
        <dbReference type="ChEBI" id="CHEBI:143576"/>
        <dbReference type="EC" id="2.4.1.115"/>
    </reaction>
</comment>